<dbReference type="GO" id="GO:0005886">
    <property type="term" value="C:plasma membrane"/>
    <property type="evidence" value="ECO:0007669"/>
    <property type="project" value="TreeGrafter"/>
</dbReference>
<evidence type="ECO:0000259" key="9">
    <source>
        <dbReference type="Pfam" id="PF00535"/>
    </source>
</evidence>
<evidence type="ECO:0000256" key="5">
    <source>
        <dbReference type="ARBA" id="ARBA00022985"/>
    </source>
</evidence>
<sequence length="309" mass="34962">MSEQVKISVVSPVYRAENIVDKLVERIVNAISKITDSYEIILVEDCGPDNSWNKILENCSKNSKVKGIKLSHNCGQQHAIQAGLDASKGDFIITMDCDLQDQPEEIIKLYTKALDGYEIVVASRKNRQDDAFKRMLSRIFYSTLGYLTETKQDRTVANFACYHRIAVDAMAQVKDHNRYYPMLQQLVGFNYTKVDIEHAEREDGKSSYSFGKRLRLAMDTILTFSDKPLRLAVKFGVLLSFLSIIAAIVMVVLYIYSDIIVEGWSSILLLLTFLSGTIISVLGMVGLYVGKTFESVKQRPTYIVHKTKN</sequence>
<dbReference type="Pfam" id="PF00535">
    <property type="entry name" value="Glycos_transf_2"/>
    <property type="match status" value="1"/>
</dbReference>
<accession>A0A5C6RV15</accession>
<keyword evidence="3 10" id="KW-0808">Transferase</keyword>
<evidence type="ECO:0000256" key="6">
    <source>
        <dbReference type="ARBA" id="ARBA00022989"/>
    </source>
</evidence>
<dbReference type="RefSeq" id="WP_147099022.1">
    <property type="nucleotide sequence ID" value="NZ_VOOS01000002.1"/>
</dbReference>
<proteinExistence type="predicted"/>
<dbReference type="EMBL" id="VOOS01000002">
    <property type="protein sequence ID" value="TXB65815.1"/>
    <property type="molecule type" value="Genomic_DNA"/>
</dbReference>
<keyword evidence="7 8" id="KW-0472">Membrane</keyword>
<name>A0A5C6RV15_9FLAO</name>
<keyword evidence="11" id="KW-1185">Reference proteome</keyword>
<dbReference type="AlphaFoldDB" id="A0A5C6RV15"/>
<feature type="transmembrane region" description="Helical" evidence="8">
    <location>
        <begin position="268"/>
        <end position="289"/>
    </location>
</feature>
<feature type="domain" description="Glycosyltransferase 2-like" evidence="9">
    <location>
        <begin position="8"/>
        <end position="163"/>
    </location>
</feature>
<keyword evidence="4 8" id="KW-0812">Transmembrane</keyword>
<evidence type="ECO:0000313" key="10">
    <source>
        <dbReference type="EMBL" id="TXB65815.1"/>
    </source>
</evidence>
<dbReference type="GO" id="GO:0009103">
    <property type="term" value="P:lipopolysaccharide biosynthetic process"/>
    <property type="evidence" value="ECO:0007669"/>
    <property type="project" value="UniProtKB-KW"/>
</dbReference>
<evidence type="ECO:0000256" key="2">
    <source>
        <dbReference type="ARBA" id="ARBA00022676"/>
    </source>
</evidence>
<dbReference type="InterPro" id="IPR001173">
    <property type="entry name" value="Glyco_trans_2-like"/>
</dbReference>
<dbReference type="OrthoDB" id="9807778at2"/>
<dbReference type="InterPro" id="IPR029044">
    <property type="entry name" value="Nucleotide-diphossugar_trans"/>
</dbReference>
<protein>
    <submittedName>
        <fullName evidence="10">Glycosyltransferase family 2 protein</fullName>
    </submittedName>
</protein>
<evidence type="ECO:0000256" key="1">
    <source>
        <dbReference type="ARBA" id="ARBA00022475"/>
    </source>
</evidence>
<keyword evidence="6 8" id="KW-1133">Transmembrane helix</keyword>
<comment type="caution">
    <text evidence="10">The sequence shown here is derived from an EMBL/GenBank/DDBJ whole genome shotgun (WGS) entry which is preliminary data.</text>
</comment>
<keyword evidence="1" id="KW-1003">Cell membrane</keyword>
<dbReference type="SUPFAM" id="SSF53448">
    <property type="entry name" value="Nucleotide-diphospho-sugar transferases"/>
    <property type="match status" value="1"/>
</dbReference>
<keyword evidence="2" id="KW-0328">Glycosyltransferase</keyword>
<feature type="transmembrane region" description="Helical" evidence="8">
    <location>
        <begin position="235"/>
        <end position="256"/>
    </location>
</feature>
<evidence type="ECO:0000256" key="4">
    <source>
        <dbReference type="ARBA" id="ARBA00022692"/>
    </source>
</evidence>
<dbReference type="Proteomes" id="UP000321721">
    <property type="component" value="Unassembled WGS sequence"/>
</dbReference>
<evidence type="ECO:0000256" key="3">
    <source>
        <dbReference type="ARBA" id="ARBA00022679"/>
    </source>
</evidence>
<gene>
    <name evidence="10" type="ORF">FRY74_04410</name>
</gene>
<reference evidence="10 11" key="1">
    <citation type="submission" date="2019-08" db="EMBL/GenBank/DDBJ databases">
        <title>Genome of Vicingus serpentipes NCIMB 15042.</title>
        <authorList>
            <person name="Bowman J.P."/>
        </authorList>
    </citation>
    <scope>NUCLEOTIDE SEQUENCE [LARGE SCALE GENOMIC DNA]</scope>
    <source>
        <strain evidence="10 11">NCIMB 15042</strain>
    </source>
</reference>
<evidence type="ECO:0000256" key="8">
    <source>
        <dbReference type="SAM" id="Phobius"/>
    </source>
</evidence>
<dbReference type="CDD" id="cd04187">
    <property type="entry name" value="DPM1_like_bac"/>
    <property type="match status" value="1"/>
</dbReference>
<dbReference type="GO" id="GO:0099621">
    <property type="term" value="F:undecaprenyl-phosphate 4-deoxy-4-formamido-L-arabinose transferase activity"/>
    <property type="evidence" value="ECO:0007669"/>
    <property type="project" value="TreeGrafter"/>
</dbReference>
<dbReference type="Gene3D" id="3.90.550.10">
    <property type="entry name" value="Spore Coat Polysaccharide Biosynthesis Protein SpsA, Chain A"/>
    <property type="match status" value="1"/>
</dbReference>
<evidence type="ECO:0000313" key="11">
    <source>
        <dbReference type="Proteomes" id="UP000321721"/>
    </source>
</evidence>
<evidence type="ECO:0000256" key="7">
    <source>
        <dbReference type="ARBA" id="ARBA00023136"/>
    </source>
</evidence>
<dbReference type="InterPro" id="IPR050256">
    <property type="entry name" value="Glycosyltransferase_2"/>
</dbReference>
<keyword evidence="5" id="KW-0448">Lipopolysaccharide biosynthesis</keyword>
<dbReference type="PANTHER" id="PTHR48090">
    <property type="entry name" value="UNDECAPRENYL-PHOSPHATE 4-DEOXY-4-FORMAMIDO-L-ARABINOSE TRANSFERASE-RELATED"/>
    <property type="match status" value="1"/>
</dbReference>
<organism evidence="10 11">
    <name type="scientific">Vicingus serpentipes</name>
    <dbReference type="NCBI Taxonomy" id="1926625"/>
    <lineage>
        <taxon>Bacteria</taxon>
        <taxon>Pseudomonadati</taxon>
        <taxon>Bacteroidota</taxon>
        <taxon>Flavobacteriia</taxon>
        <taxon>Flavobacteriales</taxon>
        <taxon>Vicingaceae</taxon>
        <taxon>Vicingus</taxon>
    </lineage>
</organism>
<dbReference type="PANTHER" id="PTHR48090:SF3">
    <property type="entry name" value="UNDECAPRENYL-PHOSPHATE 4-DEOXY-4-FORMAMIDO-L-ARABINOSE TRANSFERASE"/>
    <property type="match status" value="1"/>
</dbReference>